<dbReference type="SUPFAM" id="SSF53756">
    <property type="entry name" value="UDP-Glycosyltransferase/glycogen phosphorylase"/>
    <property type="match status" value="1"/>
</dbReference>
<dbReference type="InterPro" id="IPR007235">
    <property type="entry name" value="Glyco_trans_28_C"/>
</dbReference>
<dbReference type="EMBL" id="SUNH01000012">
    <property type="protein sequence ID" value="TJZ84353.1"/>
    <property type="molecule type" value="Genomic_DNA"/>
</dbReference>
<dbReference type="OrthoDB" id="9802126at2"/>
<evidence type="ECO:0000313" key="2">
    <source>
        <dbReference type="EMBL" id="TJZ84353.1"/>
    </source>
</evidence>
<accession>A0A4U0QQV4</accession>
<comment type="caution">
    <text evidence="2">The sequence shown here is derived from an EMBL/GenBank/DDBJ whole genome shotgun (WGS) entry which is preliminary data.</text>
</comment>
<dbReference type="Gene3D" id="3.40.50.2000">
    <property type="entry name" value="Glycogen Phosphorylase B"/>
    <property type="match status" value="1"/>
</dbReference>
<dbReference type="GO" id="GO:0016758">
    <property type="term" value="F:hexosyltransferase activity"/>
    <property type="evidence" value="ECO:0007669"/>
    <property type="project" value="InterPro"/>
</dbReference>
<gene>
    <name evidence="2" type="ORF">FA740_09465</name>
</gene>
<dbReference type="Proteomes" id="UP000306223">
    <property type="component" value="Unassembled WGS sequence"/>
</dbReference>
<evidence type="ECO:0000259" key="1">
    <source>
        <dbReference type="Pfam" id="PF04101"/>
    </source>
</evidence>
<protein>
    <submittedName>
        <fullName evidence="2">Glycosyl transferase family 28</fullName>
    </submittedName>
</protein>
<name>A0A4U0QQV4_9RHOB</name>
<dbReference type="AlphaFoldDB" id="A0A4U0QQV4"/>
<dbReference type="PANTHER" id="PTHR21015:SF28">
    <property type="entry name" value="SLL1722 PROTEIN"/>
    <property type="match status" value="1"/>
</dbReference>
<dbReference type="Pfam" id="PF04101">
    <property type="entry name" value="Glyco_tran_28_C"/>
    <property type="match status" value="1"/>
</dbReference>
<proteinExistence type="predicted"/>
<keyword evidence="3" id="KW-1185">Reference proteome</keyword>
<sequence>MRQTCLQSIPSDLFAPARGPCGNKTDGPAVTPQCDLHQGDQTMTDMPADIIRQKRVVLYSHDTLGFGHLRRNMLLAGALKRMDPAPDVLMIAGMAEAGAFTLPPGVDVLTLPAYGKRADGSYHARSLGLELKDLARLRSDIIRGALKAYDPDLVIVDNVPRGAQSELDRPLAALRQRGRARIVLGLRDVIDAPETVRAQWLKRRNFAAIRDWFDEIWVYGDPNFFDLIEEYAFGDAFAAKAHFLGYLDQRKRLDGMAATDLPDQPYILCAVGGGRDGAALCRAFAGATLPAGHRGIILTGTQMPAAARAQLEASIAARPDMEIVDFLAEPLPLMQGAARIIAMGGYNTVTEALSLRRPTLIVPRTRPRLEQLLRAERLSAKGAIGMILPDHLTPDRLTAWMAGPPPCAGMGQDMLDMGGLDRMQARARMLLAEPAPLEAVA</sequence>
<dbReference type="PANTHER" id="PTHR21015">
    <property type="entry name" value="UDP-N-ACETYLGLUCOSAMINE--N-ACETYLMURAMYL-(PENTAPEPTIDE) PYROPHOSPHORYL-UNDECAPRENOL N-ACETYLGLUCOSAMINE TRANSFERASE 1"/>
    <property type="match status" value="1"/>
</dbReference>
<evidence type="ECO:0000313" key="3">
    <source>
        <dbReference type="Proteomes" id="UP000306223"/>
    </source>
</evidence>
<reference evidence="2 3" key="1">
    <citation type="submission" date="2019-04" db="EMBL/GenBank/DDBJ databases">
        <authorList>
            <person name="Li J."/>
        </authorList>
    </citation>
    <scope>NUCLEOTIDE SEQUENCE [LARGE SCALE GENOMIC DNA]</scope>
    <source>
        <strain evidence="2 3">CCTCC AB2016182</strain>
    </source>
</reference>
<organism evidence="2 3">
    <name type="scientific">Paracoccus hibiscisoli</name>
    <dbReference type="NCBI Taxonomy" id="2023261"/>
    <lineage>
        <taxon>Bacteria</taxon>
        <taxon>Pseudomonadati</taxon>
        <taxon>Pseudomonadota</taxon>
        <taxon>Alphaproteobacteria</taxon>
        <taxon>Rhodobacterales</taxon>
        <taxon>Paracoccaceae</taxon>
        <taxon>Paracoccus</taxon>
    </lineage>
</organism>
<feature type="domain" description="Glycosyl transferase family 28 C-terminal" evidence="1">
    <location>
        <begin position="298"/>
        <end position="398"/>
    </location>
</feature>
<keyword evidence="2" id="KW-0808">Transferase</keyword>